<dbReference type="PANTHER" id="PTHR30055:SF234">
    <property type="entry name" value="HTH-TYPE TRANSCRIPTIONAL REGULATOR BETI"/>
    <property type="match status" value="1"/>
</dbReference>
<dbReference type="PANTHER" id="PTHR30055">
    <property type="entry name" value="HTH-TYPE TRANSCRIPTIONAL REGULATOR RUTR"/>
    <property type="match status" value="1"/>
</dbReference>
<reference evidence="6" key="1">
    <citation type="submission" date="2022-12" db="EMBL/GenBank/DDBJ databases">
        <title>Gycomyces niveus sp.nov., a novel actinomycete isolated from soil in Shouguang.</title>
        <authorList>
            <person name="Yang X."/>
        </authorList>
    </citation>
    <scope>NUCLEOTIDE SEQUENCE</scope>
    <source>
        <strain evidence="6">DSM 44724</strain>
    </source>
</reference>
<dbReference type="Proteomes" id="UP001145799">
    <property type="component" value="Unassembled WGS sequence"/>
</dbReference>
<comment type="caution">
    <text evidence="6">The sequence shown here is derived from an EMBL/GenBank/DDBJ whole genome shotgun (WGS) entry which is preliminary data.</text>
</comment>
<evidence type="ECO:0000259" key="5">
    <source>
        <dbReference type="PROSITE" id="PS50977"/>
    </source>
</evidence>
<evidence type="ECO:0000313" key="7">
    <source>
        <dbReference type="EMBL" id="MDR7338943.1"/>
    </source>
</evidence>
<dbReference type="Gene3D" id="1.10.10.60">
    <property type="entry name" value="Homeodomain-like"/>
    <property type="match status" value="1"/>
</dbReference>
<dbReference type="AlphaFoldDB" id="A0A9X3PKC8"/>
<dbReference type="InterPro" id="IPR009057">
    <property type="entry name" value="Homeodomain-like_sf"/>
</dbReference>
<evidence type="ECO:0000313" key="8">
    <source>
        <dbReference type="Proteomes" id="UP001145799"/>
    </source>
</evidence>
<organism evidence="6 8">
    <name type="scientific">Glycomyces lechevalierae</name>
    <dbReference type="NCBI Taxonomy" id="256034"/>
    <lineage>
        <taxon>Bacteria</taxon>
        <taxon>Bacillati</taxon>
        <taxon>Actinomycetota</taxon>
        <taxon>Actinomycetes</taxon>
        <taxon>Glycomycetales</taxon>
        <taxon>Glycomycetaceae</taxon>
        <taxon>Glycomyces</taxon>
    </lineage>
</organism>
<name>A0A9X3PKC8_9ACTN</name>
<protein>
    <submittedName>
        <fullName evidence="7">AcrR family transcriptional regulator</fullName>
    </submittedName>
    <submittedName>
        <fullName evidence="6">Helix-turn-helix domain containing protein</fullName>
    </submittedName>
</protein>
<evidence type="ECO:0000256" key="1">
    <source>
        <dbReference type="ARBA" id="ARBA00023015"/>
    </source>
</evidence>
<evidence type="ECO:0000256" key="3">
    <source>
        <dbReference type="ARBA" id="ARBA00023163"/>
    </source>
</evidence>
<dbReference type="InterPro" id="IPR041347">
    <property type="entry name" value="MftR_C"/>
</dbReference>
<dbReference type="EMBL" id="JAVDYD010000001">
    <property type="protein sequence ID" value="MDR7338943.1"/>
    <property type="molecule type" value="Genomic_DNA"/>
</dbReference>
<evidence type="ECO:0000313" key="6">
    <source>
        <dbReference type="EMBL" id="MDA1386427.1"/>
    </source>
</evidence>
<proteinExistence type="predicted"/>
<dbReference type="EMBL" id="JAPZVQ010000009">
    <property type="protein sequence ID" value="MDA1386427.1"/>
    <property type="molecule type" value="Genomic_DNA"/>
</dbReference>
<dbReference type="SUPFAM" id="SSF46689">
    <property type="entry name" value="Homeodomain-like"/>
    <property type="match status" value="1"/>
</dbReference>
<accession>A0A9X3PKC8</accession>
<dbReference type="Pfam" id="PF00440">
    <property type="entry name" value="TetR_N"/>
    <property type="match status" value="1"/>
</dbReference>
<reference evidence="7 9" key="2">
    <citation type="submission" date="2023-07" db="EMBL/GenBank/DDBJ databases">
        <title>Sequencing the genomes of 1000 actinobacteria strains.</title>
        <authorList>
            <person name="Klenk H.-P."/>
        </authorList>
    </citation>
    <scope>NUCLEOTIDE SEQUENCE [LARGE SCALE GENOMIC DNA]</scope>
    <source>
        <strain evidence="7 9">DSM 44724</strain>
    </source>
</reference>
<dbReference type="Pfam" id="PF17754">
    <property type="entry name" value="TetR_C_14"/>
    <property type="match status" value="1"/>
</dbReference>
<evidence type="ECO:0000256" key="2">
    <source>
        <dbReference type="ARBA" id="ARBA00023125"/>
    </source>
</evidence>
<gene>
    <name evidence="7" type="ORF">J2S69_002662</name>
    <name evidence="6" type="ORF">O2L01_15630</name>
</gene>
<keyword evidence="9" id="KW-1185">Reference proteome</keyword>
<dbReference type="InterPro" id="IPR050109">
    <property type="entry name" value="HTH-type_TetR-like_transc_reg"/>
</dbReference>
<dbReference type="PRINTS" id="PR00455">
    <property type="entry name" value="HTHTETR"/>
</dbReference>
<keyword evidence="2 4" id="KW-0238">DNA-binding</keyword>
<evidence type="ECO:0000313" key="9">
    <source>
        <dbReference type="Proteomes" id="UP001183604"/>
    </source>
</evidence>
<keyword evidence="3" id="KW-0804">Transcription</keyword>
<feature type="DNA-binding region" description="H-T-H motif" evidence="4">
    <location>
        <begin position="40"/>
        <end position="59"/>
    </location>
</feature>
<dbReference type="InterPro" id="IPR001647">
    <property type="entry name" value="HTH_TetR"/>
</dbReference>
<dbReference type="Proteomes" id="UP001183604">
    <property type="component" value="Unassembled WGS sequence"/>
</dbReference>
<evidence type="ECO:0000256" key="4">
    <source>
        <dbReference type="PROSITE-ProRule" id="PRU00335"/>
    </source>
</evidence>
<dbReference type="Gene3D" id="1.10.357.10">
    <property type="entry name" value="Tetracycline Repressor, domain 2"/>
    <property type="match status" value="1"/>
</dbReference>
<keyword evidence="1" id="KW-0805">Transcription regulation</keyword>
<dbReference type="RefSeq" id="WP_270122894.1">
    <property type="nucleotide sequence ID" value="NZ_BAAAOM010000004.1"/>
</dbReference>
<sequence length="196" mass="21554">MATTDGSTPGRRERKKAATRKALSDAALELFLERGYDKVTVAQIAEAADTAVTTLFAHFPAGKEALILDDSGERERSLTAAVRDRPEGTSVLDALHAFFAGRAPFAEDLPEEYRRRMDLVLRTPELCAYARQVWIACQAALADLLAEAAGRAEPDESLRILARYILETPDLASGRPDRRAALAEAFTRLKRGWPDL</sequence>
<dbReference type="GO" id="GO:0003700">
    <property type="term" value="F:DNA-binding transcription factor activity"/>
    <property type="evidence" value="ECO:0007669"/>
    <property type="project" value="TreeGrafter"/>
</dbReference>
<feature type="domain" description="HTH tetR-type" evidence="5">
    <location>
        <begin position="17"/>
        <end position="77"/>
    </location>
</feature>
<dbReference type="GO" id="GO:0000976">
    <property type="term" value="F:transcription cis-regulatory region binding"/>
    <property type="evidence" value="ECO:0007669"/>
    <property type="project" value="TreeGrafter"/>
</dbReference>
<dbReference type="PROSITE" id="PS50977">
    <property type="entry name" value="HTH_TETR_2"/>
    <property type="match status" value="1"/>
</dbReference>